<dbReference type="Proteomes" id="UP000642748">
    <property type="component" value="Unassembled WGS sequence"/>
</dbReference>
<evidence type="ECO:0000313" key="3">
    <source>
        <dbReference type="EMBL" id="GIH12914.1"/>
    </source>
</evidence>
<reference evidence="3" key="1">
    <citation type="submission" date="2021-01" db="EMBL/GenBank/DDBJ databases">
        <title>Whole genome shotgun sequence of Rugosimonospora africana NBRC 104875.</title>
        <authorList>
            <person name="Komaki H."/>
            <person name="Tamura T."/>
        </authorList>
    </citation>
    <scope>NUCLEOTIDE SEQUENCE</scope>
    <source>
        <strain evidence="3">NBRC 104875</strain>
    </source>
</reference>
<dbReference type="EMBL" id="BONZ01000012">
    <property type="protein sequence ID" value="GIH12914.1"/>
    <property type="molecule type" value="Genomic_DNA"/>
</dbReference>
<gene>
    <name evidence="3" type="ORF">Raf01_10860</name>
</gene>
<feature type="compositionally biased region" description="Polar residues" evidence="1">
    <location>
        <begin position="45"/>
        <end position="56"/>
    </location>
</feature>
<evidence type="ECO:0000313" key="4">
    <source>
        <dbReference type="Proteomes" id="UP000642748"/>
    </source>
</evidence>
<accession>A0A8J3QL18</accession>
<feature type="compositionally biased region" description="Basic and acidic residues" evidence="1">
    <location>
        <begin position="62"/>
        <end position="72"/>
    </location>
</feature>
<dbReference type="AlphaFoldDB" id="A0A8J3QL18"/>
<feature type="domain" description="Hypervirulence associated protein TUDOR" evidence="2">
    <location>
        <begin position="9"/>
        <end position="67"/>
    </location>
</feature>
<proteinExistence type="predicted"/>
<evidence type="ECO:0000256" key="1">
    <source>
        <dbReference type="SAM" id="MobiDB-lite"/>
    </source>
</evidence>
<feature type="compositionally biased region" description="Basic and acidic residues" evidence="1">
    <location>
        <begin position="1"/>
        <end position="10"/>
    </location>
</feature>
<dbReference type="RefSeq" id="WP_203916614.1">
    <property type="nucleotide sequence ID" value="NZ_BONZ01000012.1"/>
</dbReference>
<dbReference type="InterPro" id="IPR021331">
    <property type="entry name" value="Hva1_TUDOR"/>
</dbReference>
<comment type="caution">
    <text evidence="3">The sequence shown here is derived from an EMBL/GenBank/DDBJ whole genome shotgun (WGS) entry which is preliminary data.</text>
</comment>
<evidence type="ECO:0000259" key="2">
    <source>
        <dbReference type="Pfam" id="PF11160"/>
    </source>
</evidence>
<dbReference type="Pfam" id="PF11160">
    <property type="entry name" value="Hva1_TUDOR"/>
    <property type="match status" value="1"/>
</dbReference>
<feature type="region of interest" description="Disordered" evidence="1">
    <location>
        <begin position="1"/>
        <end position="20"/>
    </location>
</feature>
<keyword evidence="4" id="KW-1185">Reference proteome</keyword>
<name>A0A8J3QL18_9ACTN</name>
<dbReference type="Gene3D" id="2.30.30.1060">
    <property type="match status" value="1"/>
</dbReference>
<organism evidence="3 4">
    <name type="scientific">Rugosimonospora africana</name>
    <dbReference type="NCBI Taxonomy" id="556532"/>
    <lineage>
        <taxon>Bacteria</taxon>
        <taxon>Bacillati</taxon>
        <taxon>Actinomycetota</taxon>
        <taxon>Actinomycetes</taxon>
        <taxon>Micromonosporales</taxon>
        <taxon>Micromonosporaceae</taxon>
        <taxon>Rugosimonospora</taxon>
    </lineage>
</organism>
<feature type="region of interest" description="Disordered" evidence="1">
    <location>
        <begin position="36"/>
        <end position="72"/>
    </location>
</feature>
<protein>
    <recommendedName>
        <fullName evidence="2">Hypervirulence associated protein TUDOR domain-containing protein</fullName>
    </recommendedName>
</protein>
<sequence length="72" mass="8032">MGTEKLRPGDRVSWNSHGERVHGRVEAEITRRTQAGGRLVAASRQAPQYQVRSDSSGGVAIHKPEALRRERQ</sequence>